<dbReference type="STRING" id="1432141.A0A015JZI6"/>
<gene>
    <name evidence="10" type="ORF">RirG_179390</name>
</gene>
<evidence type="ECO:0000259" key="9">
    <source>
        <dbReference type="Pfam" id="PF02221"/>
    </source>
</evidence>
<comment type="similarity">
    <text evidence="2">Belongs to the NPC2 family.</text>
</comment>
<dbReference type="GO" id="GO:0015918">
    <property type="term" value="P:sterol transport"/>
    <property type="evidence" value="ECO:0007669"/>
    <property type="project" value="InterPro"/>
</dbReference>
<evidence type="ECO:0000256" key="7">
    <source>
        <dbReference type="ARBA" id="ARBA00023055"/>
    </source>
</evidence>
<sequence length="148" mass="15952">MKQNFIFVITLLTIFSIVNAFPRQFYKRDTIFNPCTTGSPDTITVTITPDPLVAGPNVFNVTGTLTNGTIDTGSELLIQLQDDAGEVIGEPFPFDICANVTCPATATTFSLQEEIQIDTLPEEYNIQVQINDADGNTLACATSTVPSA</sequence>
<evidence type="ECO:0000256" key="6">
    <source>
        <dbReference type="ARBA" id="ARBA00022729"/>
    </source>
</evidence>
<dbReference type="Pfam" id="PF02221">
    <property type="entry name" value="E1_DerP2_DerF2"/>
    <property type="match status" value="1"/>
</dbReference>
<keyword evidence="7" id="KW-0445">Lipid transport</keyword>
<comment type="subunit">
    <text evidence="3">Monomer.</text>
</comment>
<keyword evidence="11" id="KW-1185">Reference proteome</keyword>
<feature type="signal peptide" evidence="8">
    <location>
        <begin position="1"/>
        <end position="20"/>
    </location>
</feature>
<reference evidence="10 11" key="1">
    <citation type="submission" date="2014-02" db="EMBL/GenBank/DDBJ databases">
        <title>Single nucleus genome sequencing reveals high similarity among nuclei of an endomycorrhizal fungus.</title>
        <authorList>
            <person name="Lin K."/>
            <person name="Geurts R."/>
            <person name="Zhang Z."/>
            <person name="Limpens E."/>
            <person name="Saunders D.G."/>
            <person name="Mu D."/>
            <person name="Pang E."/>
            <person name="Cao H."/>
            <person name="Cha H."/>
            <person name="Lin T."/>
            <person name="Zhou Q."/>
            <person name="Shang Y."/>
            <person name="Li Y."/>
            <person name="Ivanov S."/>
            <person name="Sharma T."/>
            <person name="Velzen R.V."/>
            <person name="Ruijter N.D."/>
            <person name="Aanen D.K."/>
            <person name="Win J."/>
            <person name="Kamoun S."/>
            <person name="Bisseling T."/>
            <person name="Huang S."/>
        </authorList>
    </citation>
    <scope>NUCLEOTIDE SEQUENCE [LARGE SCALE GENOMIC DNA]</scope>
    <source>
        <strain evidence="11">DAOM197198w</strain>
    </source>
</reference>
<evidence type="ECO:0000256" key="3">
    <source>
        <dbReference type="ARBA" id="ARBA00011245"/>
    </source>
</evidence>
<evidence type="ECO:0000256" key="4">
    <source>
        <dbReference type="ARBA" id="ARBA00016056"/>
    </source>
</evidence>
<dbReference type="AlphaFoldDB" id="A0A015JZI6"/>
<dbReference type="SUPFAM" id="SSF81296">
    <property type="entry name" value="E set domains"/>
    <property type="match status" value="1"/>
</dbReference>
<evidence type="ECO:0000313" key="10">
    <source>
        <dbReference type="EMBL" id="EXX60499.1"/>
    </source>
</evidence>
<accession>A0A015JZI6</accession>
<dbReference type="InterPro" id="IPR014756">
    <property type="entry name" value="Ig_E-set"/>
</dbReference>
<name>A0A015JZI6_RHIIW</name>
<dbReference type="Proteomes" id="UP000022910">
    <property type="component" value="Unassembled WGS sequence"/>
</dbReference>
<organism evidence="10 11">
    <name type="scientific">Rhizophagus irregularis (strain DAOM 197198w)</name>
    <name type="common">Glomus intraradices</name>
    <dbReference type="NCBI Taxonomy" id="1432141"/>
    <lineage>
        <taxon>Eukaryota</taxon>
        <taxon>Fungi</taxon>
        <taxon>Fungi incertae sedis</taxon>
        <taxon>Mucoromycota</taxon>
        <taxon>Glomeromycotina</taxon>
        <taxon>Glomeromycetes</taxon>
        <taxon>Glomerales</taxon>
        <taxon>Glomeraceae</taxon>
        <taxon>Rhizophagus</taxon>
    </lineage>
</organism>
<evidence type="ECO:0000256" key="8">
    <source>
        <dbReference type="SAM" id="SignalP"/>
    </source>
</evidence>
<dbReference type="InterPro" id="IPR039670">
    <property type="entry name" value="NPC2-like"/>
</dbReference>
<comment type="caution">
    <text evidence="10">The sequence shown here is derived from an EMBL/GenBank/DDBJ whole genome shotgun (WGS) entry which is preliminary data.</text>
</comment>
<dbReference type="GO" id="GO:0032934">
    <property type="term" value="F:sterol binding"/>
    <property type="evidence" value="ECO:0007669"/>
    <property type="project" value="InterPro"/>
</dbReference>
<dbReference type="PANTHER" id="PTHR11306:SF0">
    <property type="entry name" value="PHOSPHATIDYLGLYCEROL_PHOSPHATIDYLINOSITOL TRANSFER PROTEIN"/>
    <property type="match status" value="1"/>
</dbReference>
<proteinExistence type="inferred from homology"/>
<evidence type="ECO:0000256" key="5">
    <source>
        <dbReference type="ARBA" id="ARBA00022448"/>
    </source>
</evidence>
<evidence type="ECO:0000313" key="11">
    <source>
        <dbReference type="Proteomes" id="UP000022910"/>
    </source>
</evidence>
<dbReference type="InterPro" id="IPR003172">
    <property type="entry name" value="ML_dom"/>
</dbReference>
<comment type="function">
    <text evidence="1">Catalyzes the intermembrane transfer of phosphatidylglycerol and phosphatidylinositol.</text>
</comment>
<dbReference type="HOGENOM" id="CLU_135976_1_0_1"/>
<dbReference type="OrthoDB" id="2343124at2759"/>
<evidence type="ECO:0000256" key="1">
    <source>
        <dbReference type="ARBA" id="ARBA00002053"/>
    </source>
</evidence>
<protein>
    <recommendedName>
        <fullName evidence="4">Phosphatidylglycerol/phosphatidylinositol transfer protein</fullName>
    </recommendedName>
</protein>
<evidence type="ECO:0000256" key="2">
    <source>
        <dbReference type="ARBA" id="ARBA00006370"/>
    </source>
</evidence>
<keyword evidence="5" id="KW-0813">Transport</keyword>
<keyword evidence="6 8" id="KW-0732">Signal</keyword>
<feature type="domain" description="MD-2-related lipid-recognition" evidence="9">
    <location>
        <begin position="31"/>
        <end position="145"/>
    </location>
</feature>
<feature type="chain" id="PRO_5001474301" description="Phosphatidylglycerol/phosphatidylinositol transfer protein" evidence="8">
    <location>
        <begin position="21"/>
        <end position="148"/>
    </location>
</feature>
<dbReference type="EMBL" id="JEMT01025908">
    <property type="protein sequence ID" value="EXX60499.1"/>
    <property type="molecule type" value="Genomic_DNA"/>
</dbReference>
<dbReference type="PANTHER" id="PTHR11306">
    <property type="entry name" value="NIEMANN PICK TYPE C2 PROTEIN NPC2-RELATED"/>
    <property type="match status" value="1"/>
</dbReference>